<keyword evidence="4" id="KW-1185">Reference proteome</keyword>
<accession>B7QHX3</accession>
<name>B7QHX3_IXOSC</name>
<gene>
    <name evidence="2" type="ORF">IscW_ISCW023552</name>
</gene>
<evidence type="ECO:0000313" key="4">
    <source>
        <dbReference type="Proteomes" id="UP000001555"/>
    </source>
</evidence>
<sequence>MRAGSHVHPRPRRVARTVELPSSNSRPASGASRGACARCSSPPVFFPLRVHFGKNRFPFAVKERVRNVEDKMSRAPAASSIRPAGAVGADLQDACLGTVFSEALPAGRQTPPPTVGYYYYYSGWRQK</sequence>
<dbReference type="EnsemblMetazoa" id="ISCW023552-RA">
    <property type="protein sequence ID" value="ISCW023552-PA"/>
    <property type="gene ID" value="ISCW023552"/>
</dbReference>
<evidence type="ECO:0000256" key="1">
    <source>
        <dbReference type="SAM" id="MobiDB-lite"/>
    </source>
</evidence>
<dbReference type="InParanoid" id="B7QHX3"/>
<dbReference type="EMBL" id="ABJB010371503">
    <property type="status" value="NOT_ANNOTATED_CDS"/>
    <property type="molecule type" value="Genomic_DNA"/>
</dbReference>
<protein>
    <submittedName>
        <fullName evidence="2 3">Uncharacterized protein</fullName>
    </submittedName>
</protein>
<reference evidence="3" key="2">
    <citation type="submission" date="2020-05" db="UniProtKB">
        <authorList>
            <consortium name="EnsemblMetazoa"/>
        </authorList>
    </citation>
    <scope>IDENTIFICATION</scope>
    <source>
        <strain evidence="3">wikel</strain>
    </source>
</reference>
<reference evidence="2 4" key="1">
    <citation type="submission" date="2008-03" db="EMBL/GenBank/DDBJ databases">
        <title>Annotation of Ixodes scapularis.</title>
        <authorList>
            <consortium name="Ixodes scapularis Genome Project Consortium"/>
            <person name="Caler E."/>
            <person name="Hannick L.I."/>
            <person name="Bidwell S."/>
            <person name="Joardar V."/>
            <person name="Thiagarajan M."/>
            <person name="Amedeo P."/>
            <person name="Galinsky K.J."/>
            <person name="Schobel S."/>
            <person name="Inman J."/>
            <person name="Hostetler J."/>
            <person name="Miller J."/>
            <person name="Hammond M."/>
            <person name="Megy K."/>
            <person name="Lawson D."/>
            <person name="Kodira C."/>
            <person name="Sutton G."/>
            <person name="Meyer J."/>
            <person name="Hill C.A."/>
            <person name="Birren B."/>
            <person name="Nene V."/>
            <person name="Collins F."/>
            <person name="Alarcon-Chaidez F."/>
            <person name="Wikel S."/>
            <person name="Strausberg R."/>
        </authorList>
    </citation>
    <scope>NUCLEOTIDE SEQUENCE [LARGE SCALE GENOMIC DNA]</scope>
    <source>
        <strain evidence="4">Wikel</strain>
        <strain evidence="2">Wikel colony</strain>
    </source>
</reference>
<dbReference type="AlphaFoldDB" id="B7QHX3"/>
<organism>
    <name type="scientific">Ixodes scapularis</name>
    <name type="common">Black-legged tick</name>
    <name type="synonym">Deer tick</name>
    <dbReference type="NCBI Taxonomy" id="6945"/>
    <lineage>
        <taxon>Eukaryota</taxon>
        <taxon>Metazoa</taxon>
        <taxon>Ecdysozoa</taxon>
        <taxon>Arthropoda</taxon>
        <taxon>Chelicerata</taxon>
        <taxon>Arachnida</taxon>
        <taxon>Acari</taxon>
        <taxon>Parasitiformes</taxon>
        <taxon>Ixodida</taxon>
        <taxon>Ixodoidea</taxon>
        <taxon>Ixodidae</taxon>
        <taxon>Ixodinae</taxon>
        <taxon>Ixodes</taxon>
    </lineage>
</organism>
<dbReference type="EMBL" id="DS942119">
    <property type="protein sequence ID" value="EEC18445.1"/>
    <property type="molecule type" value="Genomic_DNA"/>
</dbReference>
<dbReference type="VEuPathDB" id="VectorBase:ISCW023552"/>
<dbReference type="Proteomes" id="UP000001555">
    <property type="component" value="Unassembled WGS sequence"/>
</dbReference>
<evidence type="ECO:0000313" key="3">
    <source>
        <dbReference type="EnsemblMetazoa" id="ISCW023552-PA"/>
    </source>
</evidence>
<evidence type="ECO:0000313" key="2">
    <source>
        <dbReference type="EMBL" id="EEC18445.1"/>
    </source>
</evidence>
<proteinExistence type="predicted"/>
<feature type="region of interest" description="Disordered" evidence="1">
    <location>
        <begin position="1"/>
        <end position="36"/>
    </location>
</feature>
<dbReference type="VEuPathDB" id="VectorBase:ISCI023552"/>
<feature type="compositionally biased region" description="Basic residues" evidence="1">
    <location>
        <begin position="1"/>
        <end position="15"/>
    </location>
</feature>
<dbReference type="PaxDb" id="6945-B7QHX3"/>
<dbReference type="HOGENOM" id="CLU_1972945_0_0_1"/>